<dbReference type="InterPro" id="IPR001468">
    <property type="entry name" value="Indole-3-GlycerolPSynthase_CS"/>
</dbReference>
<evidence type="ECO:0000313" key="11">
    <source>
        <dbReference type="Proteomes" id="UP000237684"/>
    </source>
</evidence>
<dbReference type="NCBIfam" id="NF001377">
    <property type="entry name" value="PRK00278.2-4"/>
    <property type="match status" value="1"/>
</dbReference>
<evidence type="ECO:0000256" key="8">
    <source>
        <dbReference type="HAMAP-Rule" id="MF_00134"/>
    </source>
</evidence>
<keyword evidence="4 8" id="KW-0210">Decarboxylase</keyword>
<sequence>MILDQIIAATRLRVEALKQETDVQSLEKHLAEALPPRPFAAALKHPNRLGLIAEIKKASPSKGIIAPDFDAAKQAAIYRDSLADCLSVLTEPQWFQGDLEHLRIARAVSAKPCLRKDFIVDEIQIIEARLAGADCILLIVSALKDWEIRQLKSAAKRLGMDALVEVHDENDLKRALFNGADFIGINNRDLQTFEVDLGVTERLRPQIPEACTVVAESGVFTKNDAQRLKDAGADALLIGESLMKSGDARAAIEELLL</sequence>
<evidence type="ECO:0000256" key="1">
    <source>
        <dbReference type="ARBA" id="ARBA00001633"/>
    </source>
</evidence>
<accession>A0A2S8SV62</accession>
<evidence type="ECO:0000259" key="9">
    <source>
        <dbReference type="Pfam" id="PF00218"/>
    </source>
</evidence>
<dbReference type="PANTHER" id="PTHR22854:SF2">
    <property type="entry name" value="INDOLE-3-GLYCEROL-PHOSPHATE SYNTHASE"/>
    <property type="match status" value="1"/>
</dbReference>
<dbReference type="OrthoDB" id="9804217at2"/>
<evidence type="ECO:0000256" key="5">
    <source>
        <dbReference type="ARBA" id="ARBA00022822"/>
    </source>
</evidence>
<reference evidence="10 11" key="1">
    <citation type="journal article" date="2018" name="Syst. Appl. Microbiol.">
        <title>Abditibacterium utsteinense sp. nov., the first cultivated member of candidate phylum FBP, isolated from ice-free Antarctic soil samples.</title>
        <authorList>
            <person name="Tahon G."/>
            <person name="Tytgat B."/>
            <person name="Lebbe L."/>
            <person name="Carlier A."/>
            <person name="Willems A."/>
        </authorList>
    </citation>
    <scope>NUCLEOTIDE SEQUENCE [LARGE SCALE GENOMIC DNA]</scope>
    <source>
        <strain evidence="10 11">LMG 29911</strain>
    </source>
</reference>
<feature type="domain" description="Indole-3-glycerol phosphate synthase" evidence="9">
    <location>
        <begin position="3"/>
        <end position="255"/>
    </location>
</feature>
<dbReference type="PANTHER" id="PTHR22854">
    <property type="entry name" value="TRYPTOPHAN BIOSYNTHESIS PROTEIN"/>
    <property type="match status" value="1"/>
</dbReference>
<dbReference type="EC" id="4.1.1.48" evidence="8"/>
<name>A0A2S8SV62_9BACT</name>
<dbReference type="InterPro" id="IPR013785">
    <property type="entry name" value="Aldolase_TIM"/>
</dbReference>
<dbReference type="FunFam" id="3.20.20.70:FF:000024">
    <property type="entry name" value="Indole-3-glycerol phosphate synthase"/>
    <property type="match status" value="1"/>
</dbReference>
<dbReference type="InterPro" id="IPR011060">
    <property type="entry name" value="RibuloseP-bd_barrel"/>
</dbReference>
<keyword evidence="5 8" id="KW-0822">Tryptophan biosynthesis</keyword>
<dbReference type="RefSeq" id="WP_105483104.1">
    <property type="nucleotide sequence ID" value="NZ_NIGF01000004.1"/>
</dbReference>
<dbReference type="InterPro" id="IPR045186">
    <property type="entry name" value="Indole-3-glycerol_P_synth"/>
</dbReference>
<evidence type="ECO:0000313" key="10">
    <source>
        <dbReference type="EMBL" id="PQV64669.1"/>
    </source>
</evidence>
<dbReference type="CDD" id="cd00331">
    <property type="entry name" value="IGPS"/>
    <property type="match status" value="1"/>
</dbReference>
<comment type="similarity">
    <text evidence="8">Belongs to the TrpC family.</text>
</comment>
<organism evidence="10 11">
    <name type="scientific">Abditibacterium utsteinense</name>
    <dbReference type="NCBI Taxonomy" id="1960156"/>
    <lineage>
        <taxon>Bacteria</taxon>
        <taxon>Pseudomonadati</taxon>
        <taxon>Abditibacteriota</taxon>
        <taxon>Abditibacteriia</taxon>
        <taxon>Abditibacteriales</taxon>
        <taxon>Abditibacteriaceae</taxon>
        <taxon>Abditibacterium</taxon>
    </lineage>
</organism>
<dbReference type="Gene3D" id="3.20.20.70">
    <property type="entry name" value="Aldolase class I"/>
    <property type="match status" value="1"/>
</dbReference>
<gene>
    <name evidence="8" type="primary">trpC</name>
    <name evidence="10" type="ORF">B1R32_104163</name>
</gene>
<dbReference type="EMBL" id="NIGF01000004">
    <property type="protein sequence ID" value="PQV64669.1"/>
    <property type="molecule type" value="Genomic_DNA"/>
</dbReference>
<dbReference type="InParanoid" id="A0A2S8SV62"/>
<comment type="catalytic activity">
    <reaction evidence="1 8">
        <text>1-(2-carboxyphenylamino)-1-deoxy-D-ribulose 5-phosphate + H(+) = (1S,2R)-1-C-(indol-3-yl)glycerol 3-phosphate + CO2 + H2O</text>
        <dbReference type="Rhea" id="RHEA:23476"/>
        <dbReference type="ChEBI" id="CHEBI:15377"/>
        <dbReference type="ChEBI" id="CHEBI:15378"/>
        <dbReference type="ChEBI" id="CHEBI:16526"/>
        <dbReference type="ChEBI" id="CHEBI:58613"/>
        <dbReference type="ChEBI" id="CHEBI:58866"/>
        <dbReference type="EC" id="4.1.1.48"/>
    </reaction>
</comment>
<dbReference type="Proteomes" id="UP000237684">
    <property type="component" value="Unassembled WGS sequence"/>
</dbReference>
<proteinExistence type="inferred from homology"/>
<evidence type="ECO:0000256" key="6">
    <source>
        <dbReference type="ARBA" id="ARBA00023141"/>
    </source>
</evidence>
<dbReference type="AlphaFoldDB" id="A0A2S8SV62"/>
<dbReference type="Pfam" id="PF00218">
    <property type="entry name" value="IGPS"/>
    <property type="match status" value="1"/>
</dbReference>
<keyword evidence="6 8" id="KW-0057">Aromatic amino acid biosynthesis</keyword>
<comment type="caution">
    <text evidence="10">The sequence shown here is derived from an EMBL/GenBank/DDBJ whole genome shotgun (WGS) entry which is preliminary data.</text>
</comment>
<dbReference type="GO" id="GO:0000162">
    <property type="term" value="P:L-tryptophan biosynthetic process"/>
    <property type="evidence" value="ECO:0007669"/>
    <property type="project" value="UniProtKB-UniRule"/>
</dbReference>
<dbReference type="PROSITE" id="PS00614">
    <property type="entry name" value="IGPS"/>
    <property type="match status" value="1"/>
</dbReference>
<dbReference type="InterPro" id="IPR013798">
    <property type="entry name" value="Indole-3-glycerol_P_synth_dom"/>
</dbReference>
<keyword evidence="7 8" id="KW-0456">Lyase</keyword>
<evidence type="ECO:0000256" key="3">
    <source>
        <dbReference type="ARBA" id="ARBA00022605"/>
    </source>
</evidence>
<evidence type="ECO:0000256" key="4">
    <source>
        <dbReference type="ARBA" id="ARBA00022793"/>
    </source>
</evidence>
<dbReference type="FunCoup" id="A0A2S8SV62">
    <property type="interactions" value="402"/>
</dbReference>
<protein>
    <recommendedName>
        <fullName evidence="8">Indole-3-glycerol phosphate synthase</fullName>
        <shortName evidence="8">IGPS</shortName>
        <ecNumber evidence="8">4.1.1.48</ecNumber>
    </recommendedName>
</protein>
<dbReference type="SUPFAM" id="SSF51366">
    <property type="entry name" value="Ribulose-phoshate binding barrel"/>
    <property type="match status" value="1"/>
</dbReference>
<dbReference type="GO" id="GO:0004640">
    <property type="term" value="F:phosphoribosylanthranilate isomerase activity"/>
    <property type="evidence" value="ECO:0007669"/>
    <property type="project" value="TreeGrafter"/>
</dbReference>
<evidence type="ECO:0000256" key="2">
    <source>
        <dbReference type="ARBA" id="ARBA00004696"/>
    </source>
</evidence>
<dbReference type="HAMAP" id="MF_00134_B">
    <property type="entry name" value="IGPS_B"/>
    <property type="match status" value="1"/>
</dbReference>
<comment type="pathway">
    <text evidence="2 8">Amino-acid biosynthesis; L-tryptophan biosynthesis; L-tryptophan from chorismate: step 4/5.</text>
</comment>
<dbReference type="UniPathway" id="UPA00035">
    <property type="reaction ID" value="UER00043"/>
</dbReference>
<evidence type="ECO:0000256" key="7">
    <source>
        <dbReference type="ARBA" id="ARBA00023239"/>
    </source>
</evidence>
<keyword evidence="11" id="KW-1185">Reference proteome</keyword>
<dbReference type="GO" id="GO:0004425">
    <property type="term" value="F:indole-3-glycerol-phosphate synthase activity"/>
    <property type="evidence" value="ECO:0007669"/>
    <property type="project" value="UniProtKB-UniRule"/>
</dbReference>
<keyword evidence="3 8" id="KW-0028">Amino-acid biosynthesis</keyword>